<dbReference type="OrthoDB" id="714299at2"/>
<feature type="transmembrane region" description="Helical" evidence="1">
    <location>
        <begin position="38"/>
        <end position="58"/>
    </location>
</feature>
<keyword evidence="1" id="KW-0472">Membrane</keyword>
<gene>
    <name evidence="2" type="ORF">DI53_1543</name>
</gene>
<keyword evidence="1" id="KW-1133">Transmembrane helix</keyword>
<name>A0A0B8T7M0_9SPHI</name>
<sequence>MENQVEKKDTLDVKGIIVLVGTVFGALISIVVSGTFLGFISGIVIGLIFAIFFVSVLLPHKPSDR</sequence>
<protein>
    <submittedName>
        <fullName evidence="2">Uncharacterized protein</fullName>
    </submittedName>
</protein>
<evidence type="ECO:0000256" key="1">
    <source>
        <dbReference type="SAM" id="Phobius"/>
    </source>
</evidence>
<dbReference type="AlphaFoldDB" id="A0A0B8T7M0"/>
<dbReference type="Proteomes" id="UP000031802">
    <property type="component" value="Unassembled WGS sequence"/>
</dbReference>
<keyword evidence="3" id="KW-1185">Reference proteome</keyword>
<organism evidence="2 3">
    <name type="scientific">Sphingobacterium deserti</name>
    <dbReference type="NCBI Taxonomy" id="1229276"/>
    <lineage>
        <taxon>Bacteria</taxon>
        <taxon>Pseudomonadati</taxon>
        <taxon>Bacteroidota</taxon>
        <taxon>Sphingobacteriia</taxon>
        <taxon>Sphingobacteriales</taxon>
        <taxon>Sphingobacteriaceae</taxon>
        <taxon>Sphingobacterium</taxon>
    </lineage>
</organism>
<dbReference type="RefSeq" id="WP_037497309.1">
    <property type="nucleotide sequence ID" value="NZ_JJMU01000024.1"/>
</dbReference>
<dbReference type="EMBL" id="JJMU01000024">
    <property type="protein sequence ID" value="KGE14514.1"/>
    <property type="molecule type" value="Genomic_DNA"/>
</dbReference>
<comment type="caution">
    <text evidence="2">The sequence shown here is derived from an EMBL/GenBank/DDBJ whole genome shotgun (WGS) entry which is preliminary data.</text>
</comment>
<dbReference type="STRING" id="1229276.DI53_1543"/>
<accession>A0A0B8T7M0</accession>
<evidence type="ECO:0000313" key="3">
    <source>
        <dbReference type="Proteomes" id="UP000031802"/>
    </source>
</evidence>
<reference evidence="2 3" key="2">
    <citation type="journal article" date="2015" name="PLoS ONE">
        <title>Whole-Genome Optical Mapping and Finished Genome Sequence of Sphingobacterium deserti sp. nov., a New Species Isolated from the Western Desert of China.</title>
        <authorList>
            <person name="Teng C."/>
            <person name="Zhou Z."/>
            <person name="Molnar I."/>
            <person name="Li X."/>
            <person name="Tang R."/>
            <person name="Chen M."/>
            <person name="Wang L."/>
            <person name="Su S."/>
            <person name="Zhang W."/>
            <person name="Lin M."/>
        </authorList>
    </citation>
    <scope>NUCLEOTIDE SEQUENCE [LARGE SCALE GENOMIC DNA]</scope>
    <source>
        <strain evidence="3">ACCC05744</strain>
    </source>
</reference>
<proteinExistence type="predicted"/>
<reference evidence="3" key="1">
    <citation type="submission" date="2014-04" db="EMBL/GenBank/DDBJ databases">
        <title>Whole-Genome optical mapping and complete genome sequence of Sphingobacterium deserti sp. nov., a new spaces isolated from desert in the west of China.</title>
        <authorList>
            <person name="Teng C."/>
            <person name="Zhou Z."/>
            <person name="Li X."/>
            <person name="Chen M."/>
            <person name="Lin M."/>
            <person name="Wang L."/>
            <person name="Su S."/>
            <person name="Zhang C."/>
            <person name="Zhang W."/>
        </authorList>
    </citation>
    <scope>NUCLEOTIDE SEQUENCE [LARGE SCALE GENOMIC DNA]</scope>
    <source>
        <strain evidence="3">ACCC05744</strain>
    </source>
</reference>
<evidence type="ECO:0000313" key="2">
    <source>
        <dbReference type="EMBL" id="KGE14514.1"/>
    </source>
</evidence>
<dbReference type="PATRIC" id="fig|1229276.3.peg.1597"/>
<keyword evidence="1" id="KW-0812">Transmembrane</keyword>
<feature type="transmembrane region" description="Helical" evidence="1">
    <location>
        <begin position="12"/>
        <end position="32"/>
    </location>
</feature>